<dbReference type="Proteomes" id="UP001647509">
    <property type="component" value="Unassembled WGS sequence"/>
</dbReference>
<name>A0ACC5U9X3_9FLAO</name>
<protein>
    <submittedName>
        <fullName evidence="1">Uncharacterized protein</fullName>
    </submittedName>
</protein>
<reference evidence="1" key="1">
    <citation type="submission" date="2021-05" db="EMBL/GenBank/DDBJ databases">
        <title>Draft genomes of bacteria isolated from model marine particles.</title>
        <authorList>
            <person name="Datta M.S."/>
            <person name="Schwartzman J.A."/>
            <person name="Enke T.N."/>
            <person name="Saavedra J."/>
            <person name="Cermak N."/>
            <person name="Cordero O.X."/>
        </authorList>
    </citation>
    <scope>NUCLEOTIDE SEQUENCE</scope>
    <source>
        <strain evidence="1">I2M19</strain>
    </source>
</reference>
<comment type="caution">
    <text evidence="1">The sequence shown here is derived from an EMBL/GenBank/DDBJ whole genome shotgun (WGS) entry which is preliminary data.</text>
</comment>
<accession>A0ACC5U9X3</accession>
<evidence type="ECO:0000313" key="1">
    <source>
        <dbReference type="EMBL" id="MBU2951075.1"/>
    </source>
</evidence>
<sequence length="189" mass="21797">MKKLFLINVFIISAHIQLYGQHANEKALDTIVVHAVYTDQLQKPIVIESSQYLRNDSNTELYVFNRQSYLYFQELRQLLKDQNKAELSQIIANYDQSITDNQGFYEALLNTCGRQQKLYESTIKDFELSLKSLETTIDLTQKSLIQANATLEIATEELKTYRKKQFWKNIKKFGVGAVVGAAICFLVVN</sequence>
<keyword evidence="2" id="KW-1185">Reference proteome</keyword>
<dbReference type="EMBL" id="JAHKPD010000014">
    <property type="protein sequence ID" value="MBU2951075.1"/>
    <property type="molecule type" value="Genomic_DNA"/>
</dbReference>
<organism evidence="1 2">
    <name type="scientific">Pseudotamlana agarivorans</name>
    <dbReference type="NCBI Taxonomy" id="481183"/>
    <lineage>
        <taxon>Bacteria</taxon>
        <taxon>Pseudomonadati</taxon>
        <taxon>Bacteroidota</taxon>
        <taxon>Flavobacteriia</taxon>
        <taxon>Flavobacteriales</taxon>
        <taxon>Flavobacteriaceae</taxon>
        <taxon>Pseudotamlana</taxon>
    </lineage>
</organism>
<evidence type="ECO:0000313" key="2">
    <source>
        <dbReference type="Proteomes" id="UP001647509"/>
    </source>
</evidence>
<gene>
    <name evidence="1" type="ORF">KO493_10245</name>
</gene>
<proteinExistence type="predicted"/>